<gene>
    <name evidence="1" type="ORF">FIBSPDRAFT_178358</name>
</gene>
<name>A0A166SQM1_9AGAM</name>
<protein>
    <submittedName>
        <fullName evidence="1">Uncharacterized protein</fullName>
    </submittedName>
</protein>
<organism evidence="1 2">
    <name type="scientific">Athelia psychrophila</name>
    <dbReference type="NCBI Taxonomy" id="1759441"/>
    <lineage>
        <taxon>Eukaryota</taxon>
        <taxon>Fungi</taxon>
        <taxon>Dikarya</taxon>
        <taxon>Basidiomycota</taxon>
        <taxon>Agaricomycotina</taxon>
        <taxon>Agaricomycetes</taxon>
        <taxon>Agaricomycetidae</taxon>
        <taxon>Atheliales</taxon>
        <taxon>Atheliaceae</taxon>
        <taxon>Athelia</taxon>
    </lineage>
</organism>
<keyword evidence="2" id="KW-1185">Reference proteome</keyword>
<sequence length="92" mass="10470">MMPHFVTGRAQGQLLTPTPILSPLSIPRIRARLHVHHRFSHRRRLGMIIFIRSANHRPAKVELAMRTAGLCMRMRIVKIVQMKMLLGGKVGA</sequence>
<evidence type="ECO:0000313" key="1">
    <source>
        <dbReference type="EMBL" id="KZP29716.1"/>
    </source>
</evidence>
<dbReference type="Proteomes" id="UP000076532">
    <property type="component" value="Unassembled WGS sequence"/>
</dbReference>
<dbReference type="AlphaFoldDB" id="A0A166SQM1"/>
<evidence type="ECO:0000313" key="2">
    <source>
        <dbReference type="Proteomes" id="UP000076532"/>
    </source>
</evidence>
<proteinExistence type="predicted"/>
<reference evidence="1 2" key="1">
    <citation type="journal article" date="2016" name="Mol. Biol. Evol.">
        <title>Comparative Genomics of Early-Diverging Mushroom-Forming Fungi Provides Insights into the Origins of Lignocellulose Decay Capabilities.</title>
        <authorList>
            <person name="Nagy L.G."/>
            <person name="Riley R."/>
            <person name="Tritt A."/>
            <person name="Adam C."/>
            <person name="Daum C."/>
            <person name="Floudas D."/>
            <person name="Sun H."/>
            <person name="Yadav J.S."/>
            <person name="Pangilinan J."/>
            <person name="Larsson K.H."/>
            <person name="Matsuura K."/>
            <person name="Barry K."/>
            <person name="Labutti K."/>
            <person name="Kuo R."/>
            <person name="Ohm R.A."/>
            <person name="Bhattacharya S.S."/>
            <person name="Shirouzu T."/>
            <person name="Yoshinaga Y."/>
            <person name="Martin F.M."/>
            <person name="Grigoriev I.V."/>
            <person name="Hibbett D.S."/>
        </authorList>
    </citation>
    <scope>NUCLEOTIDE SEQUENCE [LARGE SCALE GENOMIC DNA]</scope>
    <source>
        <strain evidence="1 2">CBS 109695</strain>
    </source>
</reference>
<dbReference type="EMBL" id="KV417497">
    <property type="protein sequence ID" value="KZP29716.1"/>
    <property type="molecule type" value="Genomic_DNA"/>
</dbReference>
<accession>A0A166SQM1</accession>